<gene>
    <name evidence="2" type="ORF">FJK96_20615</name>
</gene>
<proteinExistence type="predicted"/>
<evidence type="ECO:0000313" key="3">
    <source>
        <dbReference type="Proteomes" id="UP000317728"/>
    </source>
</evidence>
<dbReference type="InterPro" id="IPR010982">
    <property type="entry name" value="Lambda_DNA-bd_dom_sf"/>
</dbReference>
<feature type="region of interest" description="Disordered" evidence="1">
    <location>
        <begin position="81"/>
        <end position="100"/>
    </location>
</feature>
<reference evidence="2 3" key="1">
    <citation type="submission" date="2019-06" db="EMBL/GenBank/DDBJ databases">
        <title>Whole geneome sequnce of Mycobacteroides chelonae M77 isolated from bovine milk from Meghalaya, India.</title>
        <authorList>
            <person name="Vise E."/>
            <person name="Das S."/>
            <person name="Garg A."/>
            <person name="Ghatak S."/>
            <person name="Shakuntala I."/>
            <person name="Milton A.A.P."/>
            <person name="Karam A."/>
            <person name="Sanjukta R."/>
            <person name="Puro K."/>
            <person name="Sen A."/>
        </authorList>
    </citation>
    <scope>NUCLEOTIDE SEQUENCE [LARGE SCALE GENOMIC DNA]</scope>
    <source>
        <strain evidence="2 3">M77</strain>
    </source>
</reference>
<organism evidence="2 3">
    <name type="scientific">Mycobacteroides chelonae</name>
    <name type="common">Mycobacterium chelonae</name>
    <dbReference type="NCBI Taxonomy" id="1774"/>
    <lineage>
        <taxon>Bacteria</taxon>
        <taxon>Bacillati</taxon>
        <taxon>Actinomycetota</taxon>
        <taxon>Actinomycetes</taxon>
        <taxon>Mycobacteriales</taxon>
        <taxon>Mycobacteriaceae</taxon>
        <taxon>Mycobacteroides</taxon>
    </lineage>
</organism>
<name>A0AB73U6R0_MYCCH</name>
<dbReference type="InterPro" id="IPR001387">
    <property type="entry name" value="Cro/C1-type_HTH"/>
</dbReference>
<dbReference type="AlphaFoldDB" id="A0AB73U6R0"/>
<dbReference type="SUPFAM" id="SSF47413">
    <property type="entry name" value="lambda repressor-like DNA-binding domains"/>
    <property type="match status" value="1"/>
</dbReference>
<sequence>MTVQLDWIPDLSTFSSRLAAIRHQMGWNIKEAAVACAIRPSSWREWELSGRRPRGYQEICEEIAKHTGVDYVWLMTGQDRRPKGEQLTSGGRSNTVLTHE</sequence>
<dbReference type="Proteomes" id="UP000317728">
    <property type="component" value="Chromosome"/>
</dbReference>
<evidence type="ECO:0000256" key="1">
    <source>
        <dbReference type="SAM" id="MobiDB-lite"/>
    </source>
</evidence>
<dbReference type="GO" id="GO:0003677">
    <property type="term" value="F:DNA binding"/>
    <property type="evidence" value="ECO:0007669"/>
    <property type="project" value="InterPro"/>
</dbReference>
<dbReference type="CDD" id="cd00093">
    <property type="entry name" value="HTH_XRE"/>
    <property type="match status" value="1"/>
</dbReference>
<dbReference type="Gene3D" id="1.10.260.40">
    <property type="entry name" value="lambda repressor-like DNA-binding domains"/>
    <property type="match status" value="1"/>
</dbReference>
<accession>A0AB73U6R0</accession>
<feature type="compositionally biased region" description="Polar residues" evidence="1">
    <location>
        <begin position="86"/>
        <end position="100"/>
    </location>
</feature>
<dbReference type="EMBL" id="CP041150">
    <property type="protein sequence ID" value="QDF72327.1"/>
    <property type="molecule type" value="Genomic_DNA"/>
</dbReference>
<dbReference type="RefSeq" id="WP_070940607.1">
    <property type="nucleotide sequence ID" value="NZ_CP041150.1"/>
</dbReference>
<protein>
    <submittedName>
        <fullName evidence="2">Helix-turn-helix transcriptional regulator</fullName>
    </submittedName>
</protein>
<evidence type="ECO:0000313" key="2">
    <source>
        <dbReference type="EMBL" id="QDF72327.1"/>
    </source>
</evidence>